<feature type="coiled-coil region" evidence="1">
    <location>
        <begin position="354"/>
        <end position="381"/>
    </location>
</feature>
<feature type="compositionally biased region" description="Low complexity" evidence="2">
    <location>
        <begin position="204"/>
        <end position="214"/>
    </location>
</feature>
<feature type="region of interest" description="Disordered" evidence="2">
    <location>
        <begin position="34"/>
        <end position="56"/>
    </location>
</feature>
<evidence type="ECO:0000256" key="2">
    <source>
        <dbReference type="SAM" id="MobiDB-lite"/>
    </source>
</evidence>
<evidence type="ECO:0000256" key="1">
    <source>
        <dbReference type="SAM" id="Coils"/>
    </source>
</evidence>
<feature type="compositionally biased region" description="Basic and acidic residues" evidence="2">
    <location>
        <begin position="163"/>
        <end position="178"/>
    </location>
</feature>
<proteinExistence type="predicted"/>
<feature type="compositionally biased region" description="Low complexity" evidence="2">
    <location>
        <begin position="124"/>
        <end position="137"/>
    </location>
</feature>
<sequence>MSHAKVTGTEKSGLSVSVGDLLIVSNTLPSATSSALADQCPHTSRSGGGSDSICSSSSRSISNSSNSYHSAKSCGGTARCCPHCCASSVSSSPSASPSSSSAERLSPSGHPEAVVVVDSESPKSDCSSSSGSSCSSSSVIINNCTLCRQHRTPPAAVATAIEQDSRVGSEETLKRADSRLTIPRGSQSSSRSSDESQRKRPLSQRQQQQQLQQQFGEVDKLNAIVGAAAKSCSCEECVLTRQREQLQQQHDQQQQHAAGLSAGVGVSHRSSGGGGGGIAGQLSIALANAQLASGPTTSSSSGTSAQQQQQQQQMMYCNGPSTTQTIEEQIKQIDRISKGEVQIFLNVVGIEMECDNSRKSLEIINRRLDDLNDEVRRYREFLGHEKARRDPALYKTSNAEPLSSYNDSICRLIDSLTTQLTMEWTEKLRSIQNQTVAKFASGERG</sequence>
<feature type="region of interest" description="Disordered" evidence="2">
    <location>
        <begin position="292"/>
        <end position="314"/>
    </location>
</feature>
<feature type="compositionally biased region" description="Low complexity" evidence="2">
    <location>
        <begin position="91"/>
        <end position="108"/>
    </location>
</feature>
<dbReference type="Proteomes" id="UP000887572">
    <property type="component" value="Unplaced"/>
</dbReference>
<name>A0A914GW31_GLORO</name>
<dbReference type="WBParaSite" id="Gr19_v10_g11729.t2">
    <property type="protein sequence ID" value="Gr19_v10_g11729.t2"/>
    <property type="gene ID" value="Gr19_v10_g11729"/>
</dbReference>
<protein>
    <submittedName>
        <fullName evidence="4">Uncharacterized protein</fullName>
    </submittedName>
</protein>
<evidence type="ECO:0000313" key="3">
    <source>
        <dbReference type="Proteomes" id="UP000887572"/>
    </source>
</evidence>
<reference evidence="4" key="1">
    <citation type="submission" date="2022-11" db="UniProtKB">
        <authorList>
            <consortium name="WormBaseParasite"/>
        </authorList>
    </citation>
    <scope>IDENTIFICATION</scope>
</reference>
<feature type="region of interest" description="Disordered" evidence="2">
    <location>
        <begin position="91"/>
        <end position="137"/>
    </location>
</feature>
<keyword evidence="3" id="KW-1185">Reference proteome</keyword>
<feature type="compositionally biased region" description="Low complexity" evidence="2">
    <location>
        <begin position="248"/>
        <end position="270"/>
    </location>
</feature>
<dbReference type="AlphaFoldDB" id="A0A914GW31"/>
<organism evidence="3 4">
    <name type="scientific">Globodera rostochiensis</name>
    <name type="common">Golden nematode worm</name>
    <name type="synonym">Heterodera rostochiensis</name>
    <dbReference type="NCBI Taxonomy" id="31243"/>
    <lineage>
        <taxon>Eukaryota</taxon>
        <taxon>Metazoa</taxon>
        <taxon>Ecdysozoa</taxon>
        <taxon>Nematoda</taxon>
        <taxon>Chromadorea</taxon>
        <taxon>Rhabditida</taxon>
        <taxon>Tylenchina</taxon>
        <taxon>Tylenchomorpha</taxon>
        <taxon>Tylenchoidea</taxon>
        <taxon>Heteroderidae</taxon>
        <taxon>Heteroderinae</taxon>
        <taxon>Globodera</taxon>
    </lineage>
</organism>
<feature type="region of interest" description="Disordered" evidence="2">
    <location>
        <begin position="248"/>
        <end position="277"/>
    </location>
</feature>
<accession>A0A914GW31</accession>
<keyword evidence="1" id="KW-0175">Coiled coil</keyword>
<evidence type="ECO:0000313" key="4">
    <source>
        <dbReference type="WBParaSite" id="Gr19_v10_g11729.t2"/>
    </source>
</evidence>
<feature type="region of interest" description="Disordered" evidence="2">
    <location>
        <begin position="163"/>
        <end position="214"/>
    </location>
</feature>
<feature type="compositionally biased region" description="Low complexity" evidence="2">
    <location>
        <begin position="292"/>
        <end position="313"/>
    </location>
</feature>